<dbReference type="InterPro" id="IPR002645">
    <property type="entry name" value="STAS_dom"/>
</dbReference>
<name>A0ABU7L5C1_9NOCA</name>
<feature type="domain" description="STAS" evidence="3">
    <location>
        <begin position="1"/>
        <end position="107"/>
    </location>
</feature>
<dbReference type="InterPro" id="IPR036513">
    <property type="entry name" value="STAS_dom_sf"/>
</dbReference>
<dbReference type="Proteomes" id="UP001336020">
    <property type="component" value="Unassembled WGS sequence"/>
</dbReference>
<dbReference type="RefSeq" id="WP_330131937.1">
    <property type="nucleotide sequence ID" value="NZ_JAUTXY010000001.1"/>
</dbReference>
<dbReference type="PANTHER" id="PTHR33495:SF13">
    <property type="entry name" value="ANTI-SIGMA-F FACTOR ANTAGONIST RSFB"/>
    <property type="match status" value="1"/>
</dbReference>
<protein>
    <recommendedName>
        <fullName evidence="2">Anti-sigma factor antagonist</fullName>
    </recommendedName>
</protein>
<dbReference type="NCBIfam" id="TIGR00377">
    <property type="entry name" value="ant_ant_sig"/>
    <property type="match status" value="1"/>
</dbReference>
<dbReference type="EMBL" id="JAUTXY010000001">
    <property type="protein sequence ID" value="MEE2056703.1"/>
    <property type="molecule type" value="Genomic_DNA"/>
</dbReference>
<dbReference type="PROSITE" id="PS50801">
    <property type="entry name" value="STAS"/>
    <property type="match status" value="1"/>
</dbReference>
<evidence type="ECO:0000256" key="2">
    <source>
        <dbReference type="RuleBase" id="RU003749"/>
    </source>
</evidence>
<dbReference type="InterPro" id="IPR003658">
    <property type="entry name" value="Anti-sigma_ant"/>
</dbReference>
<dbReference type="Pfam" id="PF01740">
    <property type="entry name" value="STAS"/>
    <property type="match status" value="1"/>
</dbReference>
<accession>A0ABU7L5C1</accession>
<organism evidence="4 5">
    <name type="scientific">Rhodococcus artemisiae</name>
    <dbReference type="NCBI Taxonomy" id="714159"/>
    <lineage>
        <taxon>Bacteria</taxon>
        <taxon>Bacillati</taxon>
        <taxon>Actinomycetota</taxon>
        <taxon>Actinomycetes</taxon>
        <taxon>Mycobacteriales</taxon>
        <taxon>Nocardiaceae</taxon>
        <taxon>Rhodococcus</taxon>
    </lineage>
</organism>
<proteinExistence type="inferred from homology"/>
<evidence type="ECO:0000259" key="3">
    <source>
        <dbReference type="PROSITE" id="PS50801"/>
    </source>
</evidence>
<gene>
    <name evidence="4" type="ORF">Q7514_04095</name>
</gene>
<reference evidence="4 5" key="1">
    <citation type="submission" date="2023-07" db="EMBL/GenBank/DDBJ databases">
        <authorList>
            <person name="Girao M."/>
            <person name="Carvalho M.F."/>
        </authorList>
    </citation>
    <scope>NUCLEOTIDE SEQUENCE [LARGE SCALE GENOMIC DNA]</scope>
    <source>
        <strain evidence="4 5">YIM65754</strain>
    </source>
</reference>
<dbReference type="CDD" id="cd07043">
    <property type="entry name" value="STAS_anti-anti-sigma_factors"/>
    <property type="match status" value="1"/>
</dbReference>
<keyword evidence="5" id="KW-1185">Reference proteome</keyword>
<evidence type="ECO:0000313" key="5">
    <source>
        <dbReference type="Proteomes" id="UP001336020"/>
    </source>
</evidence>
<sequence>MSTTQSGSITVLSVSGDVDLSSAPMLEEQALGLLTGNPSGLIVDLTDVNFLASMGMALLVDLSKRTAGSVEFAVVANGNATARPLELLGLGDVLAIHPELDDALSALSGDPAAPPE</sequence>
<comment type="similarity">
    <text evidence="1 2">Belongs to the anti-sigma-factor antagonist family.</text>
</comment>
<dbReference type="PANTHER" id="PTHR33495">
    <property type="entry name" value="ANTI-SIGMA FACTOR ANTAGONIST TM_1081-RELATED-RELATED"/>
    <property type="match status" value="1"/>
</dbReference>
<comment type="caution">
    <text evidence="4">The sequence shown here is derived from an EMBL/GenBank/DDBJ whole genome shotgun (WGS) entry which is preliminary data.</text>
</comment>
<dbReference type="Gene3D" id="3.30.750.24">
    <property type="entry name" value="STAS domain"/>
    <property type="match status" value="1"/>
</dbReference>
<evidence type="ECO:0000256" key="1">
    <source>
        <dbReference type="ARBA" id="ARBA00009013"/>
    </source>
</evidence>
<dbReference type="SUPFAM" id="SSF52091">
    <property type="entry name" value="SpoIIaa-like"/>
    <property type="match status" value="1"/>
</dbReference>
<evidence type="ECO:0000313" key="4">
    <source>
        <dbReference type="EMBL" id="MEE2056703.1"/>
    </source>
</evidence>